<evidence type="ECO:0000313" key="3">
    <source>
        <dbReference type="EMBL" id="MFJ5444691.1"/>
    </source>
</evidence>
<protein>
    <submittedName>
        <fullName evidence="3">PEP-CTERM sorting domain-containing protein</fullName>
    </submittedName>
</protein>
<proteinExistence type="predicted"/>
<dbReference type="InterPro" id="IPR013424">
    <property type="entry name" value="Ice-binding_C"/>
</dbReference>
<feature type="signal peptide" evidence="1">
    <location>
        <begin position="1"/>
        <end position="25"/>
    </location>
</feature>
<dbReference type="Proteomes" id="UP001617669">
    <property type="component" value="Unassembled WGS sequence"/>
</dbReference>
<keyword evidence="4" id="KW-1185">Reference proteome</keyword>
<gene>
    <name evidence="3" type="ORF">ACIKP9_00460</name>
</gene>
<evidence type="ECO:0000259" key="2">
    <source>
        <dbReference type="Pfam" id="PF07589"/>
    </source>
</evidence>
<reference evidence="3 4" key="1">
    <citation type="submission" date="2024-11" db="EMBL/GenBank/DDBJ databases">
        <authorList>
            <person name="Kaparullina E.N."/>
            <person name="Delegan Y.A."/>
            <person name="Doronina N.V."/>
        </authorList>
    </citation>
    <scope>NUCLEOTIDE SEQUENCE [LARGE SCALE GENOMIC DNA]</scope>
    <source>
        <strain evidence="3 4">7sh_L</strain>
    </source>
</reference>
<sequence length="148" mass="15240">MKKFLNMVRSMLVIAAFSGSVAAQAAPVFEVDSATTLPGMYKYNIGLLAGDYSLALTDVSSSFSWLGVTLGQGATQLGTLSLLGPVDSGVLNFSVAGDGIYTALLFAKGSVGPVNLVITAVPEPEVAAMLMVGLGLVALGARRRRKLS</sequence>
<comment type="caution">
    <text evidence="3">The sequence shown here is derived from an EMBL/GenBank/DDBJ whole genome shotgun (WGS) entry which is preliminary data.</text>
</comment>
<keyword evidence="1" id="KW-0732">Signal</keyword>
<name>A0ABW8GH51_9PROT</name>
<evidence type="ECO:0000313" key="4">
    <source>
        <dbReference type="Proteomes" id="UP001617669"/>
    </source>
</evidence>
<dbReference type="RefSeq" id="WP_400877835.1">
    <property type="nucleotide sequence ID" value="NZ_JBIWXY010000001.1"/>
</dbReference>
<feature type="chain" id="PRO_5046009735" evidence="1">
    <location>
        <begin position="26"/>
        <end position="148"/>
    </location>
</feature>
<feature type="domain" description="Ice-binding protein C-terminal" evidence="2">
    <location>
        <begin position="120"/>
        <end position="144"/>
    </location>
</feature>
<dbReference type="Pfam" id="PF07589">
    <property type="entry name" value="PEP-CTERM"/>
    <property type="match status" value="1"/>
</dbReference>
<accession>A0ABW8GH51</accession>
<evidence type="ECO:0000256" key="1">
    <source>
        <dbReference type="SAM" id="SignalP"/>
    </source>
</evidence>
<dbReference type="NCBIfam" id="TIGR02595">
    <property type="entry name" value="PEP_CTERM"/>
    <property type="match status" value="1"/>
</dbReference>
<organism evidence="3 4">
    <name type="scientific">Methylobacillus methanolivorans</name>
    <dbReference type="NCBI Taxonomy" id="1848927"/>
    <lineage>
        <taxon>Bacteria</taxon>
        <taxon>Pseudomonadati</taxon>
        <taxon>Pseudomonadota</taxon>
        <taxon>Betaproteobacteria</taxon>
        <taxon>Nitrosomonadales</taxon>
        <taxon>Methylophilaceae</taxon>
        <taxon>Methylobacillus</taxon>
    </lineage>
</organism>
<dbReference type="EMBL" id="JBIWXY010000001">
    <property type="protein sequence ID" value="MFJ5444691.1"/>
    <property type="molecule type" value="Genomic_DNA"/>
</dbReference>